<dbReference type="EMBL" id="LYVF01000199">
    <property type="protein sequence ID" value="OAT79323.1"/>
    <property type="molecule type" value="Genomic_DNA"/>
</dbReference>
<feature type="domain" description="PucR C-terminal helix-turn-helix" evidence="1">
    <location>
        <begin position="365"/>
        <end position="422"/>
    </location>
</feature>
<sequence length="442" mass="51387">MLLYQKTPPELVKRSNIINHPVLPDNPYQGNIYRQLVENLLADKGVRQIIEMLHKQFDQPVLLILPSGQVICFAGYKHSPRVIFPVSTNGREMYNTSEMERRPVKARVRIDDICYDCVATPIFRNKGNAAYLLLVLNLKYYGFQLFDLLQAVARVLAVKLERENLIFSVEQKYKIEYIINLLLNPEQTEENVQLVSRIWNRNLSQPHLVFLASTKPERIKVLPDILKSNLEQYLSNNYLYFIYGGQHIILVGMIDSDYKATLNAMKAIGKNIFISIKEEGKLIIACQSVLRSDYNLSKGYMEAKYAINIGLNANKNVFVEFDNLGLHTLIYSMYQESNMIHTLENYFLNKLGILISHDRAFKTDLYNTLIYFLENSCNYLLTAEKMFIHPNTLRYRLKKTEKILNIDLSKLECLVELVIAFKMDKIKKHFLDILREVPKCPI</sequence>
<dbReference type="PANTHER" id="PTHR33744">
    <property type="entry name" value="CARBOHYDRATE DIACID REGULATOR"/>
    <property type="match status" value="1"/>
</dbReference>
<protein>
    <recommendedName>
        <fullName evidence="1">PucR C-terminal helix-turn-helix domain-containing protein</fullName>
    </recommendedName>
</protein>
<dbReference type="STRING" id="1838280.A6M21_16140"/>
<dbReference type="InterPro" id="IPR042070">
    <property type="entry name" value="PucR_C-HTH_sf"/>
</dbReference>
<name>A0A1B7LAH2_9FIRM</name>
<gene>
    <name evidence="2" type="ORF">A6M21_16140</name>
</gene>
<reference evidence="2 3" key="1">
    <citation type="submission" date="2016-04" db="EMBL/GenBank/DDBJ databases">
        <authorList>
            <person name="Evans L.H."/>
            <person name="Alamgir A."/>
            <person name="Owens N."/>
            <person name="Weber N.D."/>
            <person name="Virtaneva K."/>
            <person name="Barbian K."/>
            <person name="Babar A."/>
            <person name="Rosenke K."/>
        </authorList>
    </citation>
    <scope>NUCLEOTIDE SEQUENCE [LARGE SCALE GENOMIC DNA]</scope>
    <source>
        <strain evidence="2 3">LMa1</strain>
    </source>
</reference>
<dbReference type="InterPro" id="IPR025736">
    <property type="entry name" value="PucR_C-HTH_dom"/>
</dbReference>
<dbReference type="RefSeq" id="WP_066671831.1">
    <property type="nucleotide sequence ID" value="NZ_LYVF01000199.1"/>
</dbReference>
<dbReference type="Proteomes" id="UP000078532">
    <property type="component" value="Unassembled WGS sequence"/>
</dbReference>
<dbReference type="InterPro" id="IPR051448">
    <property type="entry name" value="CdaR-like_regulators"/>
</dbReference>
<dbReference type="OrthoDB" id="143422at2"/>
<dbReference type="Pfam" id="PF13556">
    <property type="entry name" value="HTH_30"/>
    <property type="match status" value="1"/>
</dbReference>
<dbReference type="Gene3D" id="1.10.10.2840">
    <property type="entry name" value="PucR C-terminal helix-turn-helix domain"/>
    <property type="match status" value="1"/>
</dbReference>
<accession>A0A1B7LAH2</accession>
<evidence type="ECO:0000259" key="1">
    <source>
        <dbReference type="Pfam" id="PF13556"/>
    </source>
</evidence>
<comment type="caution">
    <text evidence="2">The sequence shown here is derived from an EMBL/GenBank/DDBJ whole genome shotgun (WGS) entry which is preliminary data.</text>
</comment>
<dbReference type="AlphaFoldDB" id="A0A1B7LAH2"/>
<organism evidence="2 3">
    <name type="scientific">Desulfotomaculum copahuensis</name>
    <dbReference type="NCBI Taxonomy" id="1838280"/>
    <lineage>
        <taxon>Bacteria</taxon>
        <taxon>Bacillati</taxon>
        <taxon>Bacillota</taxon>
        <taxon>Clostridia</taxon>
        <taxon>Eubacteriales</taxon>
        <taxon>Desulfotomaculaceae</taxon>
        <taxon>Desulfotomaculum</taxon>
    </lineage>
</organism>
<evidence type="ECO:0000313" key="3">
    <source>
        <dbReference type="Proteomes" id="UP000078532"/>
    </source>
</evidence>
<keyword evidence="3" id="KW-1185">Reference proteome</keyword>
<dbReference type="PANTHER" id="PTHR33744:SF1">
    <property type="entry name" value="DNA-BINDING TRANSCRIPTIONAL ACTIVATOR ADER"/>
    <property type="match status" value="1"/>
</dbReference>
<evidence type="ECO:0000313" key="2">
    <source>
        <dbReference type="EMBL" id="OAT79323.1"/>
    </source>
</evidence>
<proteinExistence type="predicted"/>